<accession>A0A0D7BLC3</accession>
<organism evidence="1 2">
    <name type="scientific">Cylindrobasidium torrendii FP15055 ss-10</name>
    <dbReference type="NCBI Taxonomy" id="1314674"/>
    <lineage>
        <taxon>Eukaryota</taxon>
        <taxon>Fungi</taxon>
        <taxon>Dikarya</taxon>
        <taxon>Basidiomycota</taxon>
        <taxon>Agaricomycotina</taxon>
        <taxon>Agaricomycetes</taxon>
        <taxon>Agaricomycetidae</taxon>
        <taxon>Agaricales</taxon>
        <taxon>Marasmiineae</taxon>
        <taxon>Physalacriaceae</taxon>
        <taxon>Cylindrobasidium</taxon>
    </lineage>
</organism>
<name>A0A0D7BLC3_9AGAR</name>
<sequence>MSCAVCRMAFVPGPQATSPMREHYPPNGVLSPSLYRYYIRAVGVGRPEVQSVKCKYDYVSGNMFAGLMAGMMAVCVTWETPSGLGMTGAPAMMHLACAKMFFHCLDADTDTKERFKRLDEVINFLGRPQGGPNAGWFKDVEYAKVGEGIDLAKFWSPGHTEGGNVFNWQALSKSPYAFLINRPDVFPRFFLEVSAQRTGNLDRDPDSVRSDRITTLPMDVIGYMLPFFDEAVYVKFIATCRFLRFHALTTFQPHARKLVFALGWATPVPAEIDDMEDAQRGSIVDEDTPQTADWLLYLSHVHKTKGMRMRRWIWAQCQEIRRVYERNRETVDPSTLKWLLKDDVDIGFAFELCQMDYISDRKARGKDVPTGRRSKLEGQSTDKVVQALSQMQARTGAKQI</sequence>
<proteinExistence type="predicted"/>
<dbReference type="Proteomes" id="UP000054007">
    <property type="component" value="Unassembled WGS sequence"/>
</dbReference>
<keyword evidence="2" id="KW-1185">Reference proteome</keyword>
<evidence type="ECO:0000313" key="1">
    <source>
        <dbReference type="EMBL" id="KIY71242.1"/>
    </source>
</evidence>
<protein>
    <submittedName>
        <fullName evidence="1">Uncharacterized protein</fullName>
    </submittedName>
</protein>
<gene>
    <name evidence="1" type="ORF">CYLTODRAFT_419093</name>
</gene>
<dbReference type="AlphaFoldDB" id="A0A0D7BLC3"/>
<reference evidence="1 2" key="1">
    <citation type="journal article" date="2015" name="Fungal Genet. Biol.">
        <title>Evolution of novel wood decay mechanisms in Agaricales revealed by the genome sequences of Fistulina hepatica and Cylindrobasidium torrendii.</title>
        <authorList>
            <person name="Floudas D."/>
            <person name="Held B.W."/>
            <person name="Riley R."/>
            <person name="Nagy L.G."/>
            <person name="Koehler G."/>
            <person name="Ransdell A.S."/>
            <person name="Younus H."/>
            <person name="Chow J."/>
            <person name="Chiniquy J."/>
            <person name="Lipzen A."/>
            <person name="Tritt A."/>
            <person name="Sun H."/>
            <person name="Haridas S."/>
            <person name="LaButti K."/>
            <person name="Ohm R.A."/>
            <person name="Kues U."/>
            <person name="Blanchette R.A."/>
            <person name="Grigoriev I.V."/>
            <person name="Minto R.E."/>
            <person name="Hibbett D.S."/>
        </authorList>
    </citation>
    <scope>NUCLEOTIDE SEQUENCE [LARGE SCALE GENOMIC DNA]</scope>
    <source>
        <strain evidence="1 2">FP15055 ss-10</strain>
    </source>
</reference>
<evidence type="ECO:0000313" key="2">
    <source>
        <dbReference type="Proteomes" id="UP000054007"/>
    </source>
</evidence>
<dbReference type="EMBL" id="KN880457">
    <property type="protein sequence ID" value="KIY71242.1"/>
    <property type="molecule type" value="Genomic_DNA"/>
</dbReference>
<dbReference type="OrthoDB" id="3249754at2759"/>